<sequence length="79" mass="9079">MVNGVVIGLIIMMPIMCFITGYFTLKAFNLGIRHNWELKNNVEPKREPGMANPFESLNNKKQQADTNIILDEWLNGEKQ</sequence>
<reference evidence="3" key="1">
    <citation type="submission" date="2019-08" db="EMBL/GenBank/DDBJ databases">
        <authorList>
            <person name="Kucharzyk K."/>
            <person name="Murdoch R.W."/>
            <person name="Higgins S."/>
            <person name="Loffler F."/>
        </authorList>
    </citation>
    <scope>NUCLEOTIDE SEQUENCE</scope>
</reference>
<evidence type="ECO:0000256" key="1">
    <source>
        <dbReference type="SAM" id="MobiDB-lite"/>
    </source>
</evidence>
<organism evidence="3">
    <name type="scientific">bioreactor metagenome</name>
    <dbReference type="NCBI Taxonomy" id="1076179"/>
    <lineage>
        <taxon>unclassified sequences</taxon>
        <taxon>metagenomes</taxon>
        <taxon>ecological metagenomes</taxon>
    </lineage>
</organism>
<keyword evidence="2" id="KW-0812">Transmembrane</keyword>
<name>A0A645F0G7_9ZZZZ</name>
<protein>
    <submittedName>
        <fullName evidence="3">Uncharacterized protein</fullName>
    </submittedName>
</protein>
<dbReference type="EMBL" id="VSSQ01052024">
    <property type="protein sequence ID" value="MPN06134.1"/>
    <property type="molecule type" value="Genomic_DNA"/>
</dbReference>
<dbReference type="AlphaFoldDB" id="A0A645F0G7"/>
<keyword evidence="2" id="KW-1133">Transmembrane helix</keyword>
<proteinExistence type="predicted"/>
<accession>A0A645F0G7</accession>
<keyword evidence="2" id="KW-0472">Membrane</keyword>
<comment type="caution">
    <text evidence="3">The sequence shown here is derived from an EMBL/GenBank/DDBJ whole genome shotgun (WGS) entry which is preliminary data.</text>
</comment>
<gene>
    <name evidence="3" type="ORF">SDC9_153389</name>
</gene>
<evidence type="ECO:0000256" key="2">
    <source>
        <dbReference type="SAM" id="Phobius"/>
    </source>
</evidence>
<feature type="transmembrane region" description="Helical" evidence="2">
    <location>
        <begin position="6"/>
        <end position="25"/>
    </location>
</feature>
<feature type="region of interest" description="Disordered" evidence="1">
    <location>
        <begin position="44"/>
        <end position="63"/>
    </location>
</feature>
<evidence type="ECO:0000313" key="3">
    <source>
        <dbReference type="EMBL" id="MPN06134.1"/>
    </source>
</evidence>